<dbReference type="OrthoDB" id="9796533at2"/>
<dbReference type="PANTHER" id="PTHR18964">
    <property type="entry name" value="ROK (REPRESSOR, ORF, KINASE) FAMILY"/>
    <property type="match status" value="1"/>
</dbReference>
<proteinExistence type="inferred from homology"/>
<dbReference type="CDD" id="cd23763">
    <property type="entry name" value="ASKHA_ATPase_ROK"/>
    <property type="match status" value="1"/>
</dbReference>
<evidence type="ECO:0000256" key="1">
    <source>
        <dbReference type="ARBA" id="ARBA00006479"/>
    </source>
</evidence>
<evidence type="ECO:0008006" key="4">
    <source>
        <dbReference type="Google" id="ProtNLM"/>
    </source>
</evidence>
<reference evidence="2 3" key="1">
    <citation type="submission" date="2017-07" db="EMBL/GenBank/DDBJ databases">
        <title>Fictibacillus sp. nov. GDSW-R2A3 Genome sequencing and assembly.</title>
        <authorList>
            <person name="Mayilraj S."/>
        </authorList>
    </citation>
    <scope>NUCLEOTIDE SEQUENCE [LARGE SCALE GENOMIC DNA]</scope>
    <source>
        <strain evidence="2 3">GDSW-R2A3</strain>
    </source>
</reference>
<dbReference type="Gene3D" id="3.30.420.40">
    <property type="match status" value="2"/>
</dbReference>
<accession>A0A235FFH5</accession>
<dbReference type="InterPro" id="IPR043129">
    <property type="entry name" value="ATPase_NBD"/>
</dbReference>
<comment type="similarity">
    <text evidence="1">Belongs to the ROK (NagC/XylR) family.</text>
</comment>
<keyword evidence="3" id="KW-1185">Reference proteome</keyword>
<gene>
    <name evidence="2" type="ORF">CGZ90_07690</name>
</gene>
<organism evidence="2 3">
    <name type="scientific">Fictibacillus aquaticus</name>
    <dbReference type="NCBI Taxonomy" id="2021314"/>
    <lineage>
        <taxon>Bacteria</taxon>
        <taxon>Bacillati</taxon>
        <taxon>Bacillota</taxon>
        <taxon>Bacilli</taxon>
        <taxon>Bacillales</taxon>
        <taxon>Fictibacillaceae</taxon>
        <taxon>Fictibacillus</taxon>
    </lineage>
</organism>
<sequence>MEKDFIIAADIGGTNVETALCRLNGDMITSTEFSTQDHIKTGIVEELCRSVNKMLDEQGVSISQVACAGIGVPGLVNVNEGIVYNAPNLKWKNYHIKEAVERELNIPAYIENDVNAGLLGEAAFGAARGKKDVVLIMIGTSIGAGFMMDGKLYRGSSWGAGEIGYMISDYESADKGFTPIREEYGFLSSKMGGYAIAKLYSDRSGKNVKTDEVFRLANNGDELAASIIKDGILHLGMAVTNIVSMLNPEVLLFGGGVSQNGGQFIQKIHEIVKNNVPFPVELGISSLGDQSVLYGAAALCQKEHLHKLKK</sequence>
<dbReference type="EMBL" id="NOII01000001">
    <property type="protein sequence ID" value="OYD59753.1"/>
    <property type="molecule type" value="Genomic_DNA"/>
</dbReference>
<name>A0A235FFH5_9BACL</name>
<dbReference type="SUPFAM" id="SSF53067">
    <property type="entry name" value="Actin-like ATPase domain"/>
    <property type="match status" value="1"/>
</dbReference>
<dbReference type="Pfam" id="PF00480">
    <property type="entry name" value="ROK"/>
    <property type="match status" value="1"/>
</dbReference>
<dbReference type="AlphaFoldDB" id="A0A235FFH5"/>
<comment type="caution">
    <text evidence="2">The sequence shown here is derived from an EMBL/GenBank/DDBJ whole genome shotgun (WGS) entry which is preliminary data.</text>
</comment>
<dbReference type="RefSeq" id="WP_094251714.1">
    <property type="nucleotide sequence ID" value="NZ_JBHLXL010000001.1"/>
</dbReference>
<dbReference type="Proteomes" id="UP000215059">
    <property type="component" value="Unassembled WGS sequence"/>
</dbReference>
<protein>
    <recommendedName>
        <fullName evidence="4">Sugar kinase</fullName>
    </recommendedName>
</protein>
<dbReference type="InterPro" id="IPR000600">
    <property type="entry name" value="ROK"/>
</dbReference>
<evidence type="ECO:0000313" key="2">
    <source>
        <dbReference type="EMBL" id="OYD59753.1"/>
    </source>
</evidence>
<evidence type="ECO:0000313" key="3">
    <source>
        <dbReference type="Proteomes" id="UP000215059"/>
    </source>
</evidence>
<dbReference type="PANTHER" id="PTHR18964:SF149">
    <property type="entry name" value="BIFUNCTIONAL UDP-N-ACETYLGLUCOSAMINE 2-EPIMERASE_N-ACETYLMANNOSAMINE KINASE"/>
    <property type="match status" value="1"/>
</dbReference>